<dbReference type="Proteomes" id="UP000622533">
    <property type="component" value="Unassembled WGS sequence"/>
</dbReference>
<sequence length="156" mass="17860">MINGYENTLTDLIQLLESSRRAAARSVNAIMTATYWEIGRRIVELEQGGEKRAEYGAAVIKRLSEDLTGRFGKGFSKTNLEQMRRFYLQWQIAQAPSGKLDLSALAQGFPLPWSHYVRLLSVQDLKARQFYEIGSITKFQLQIDSFHDFGVRLLLK</sequence>
<feature type="domain" description="YhcG N-terminal" evidence="1">
    <location>
        <begin position="13"/>
        <end position="133"/>
    </location>
</feature>
<evidence type="ECO:0000313" key="3">
    <source>
        <dbReference type="Proteomes" id="UP000622533"/>
    </source>
</evidence>
<dbReference type="PANTHER" id="PTHR30547:SF5">
    <property type="entry name" value="NUCLEASE YHCG-RELATED"/>
    <property type="match status" value="1"/>
</dbReference>
<gene>
    <name evidence="2" type="ORF">IQ276_26690</name>
</gene>
<evidence type="ECO:0000313" key="2">
    <source>
        <dbReference type="EMBL" id="MBE9025873.1"/>
    </source>
</evidence>
<name>A0A8J7AFB5_DESMC</name>
<dbReference type="InterPro" id="IPR041527">
    <property type="entry name" value="YhcG_N"/>
</dbReference>
<dbReference type="PANTHER" id="PTHR30547">
    <property type="entry name" value="UNCHARACTERIZED PROTEIN YHCG-RELATED"/>
    <property type="match status" value="1"/>
</dbReference>
<proteinExistence type="predicted"/>
<accession>A0A8J7AFB5</accession>
<organism evidence="2 3">
    <name type="scientific">Desmonostoc muscorum LEGE 12446</name>
    <dbReference type="NCBI Taxonomy" id="1828758"/>
    <lineage>
        <taxon>Bacteria</taxon>
        <taxon>Bacillati</taxon>
        <taxon>Cyanobacteriota</taxon>
        <taxon>Cyanophyceae</taxon>
        <taxon>Nostocales</taxon>
        <taxon>Nostocaceae</taxon>
        <taxon>Desmonostoc</taxon>
    </lineage>
</organism>
<comment type="caution">
    <text evidence="2">The sequence shown here is derived from an EMBL/GenBank/DDBJ whole genome shotgun (WGS) entry which is preliminary data.</text>
</comment>
<dbReference type="Pfam" id="PF17761">
    <property type="entry name" value="DUF1016_N"/>
    <property type="match status" value="1"/>
</dbReference>
<reference evidence="2" key="1">
    <citation type="submission" date="2020-10" db="EMBL/GenBank/DDBJ databases">
        <authorList>
            <person name="Castelo-Branco R."/>
            <person name="Eusebio N."/>
            <person name="Adriana R."/>
            <person name="Vieira A."/>
            <person name="Brugerolle De Fraissinette N."/>
            <person name="Rezende De Castro R."/>
            <person name="Schneider M.P."/>
            <person name="Vasconcelos V."/>
            <person name="Leao P.N."/>
        </authorList>
    </citation>
    <scope>NUCLEOTIDE SEQUENCE</scope>
    <source>
        <strain evidence="2">LEGE 12446</strain>
    </source>
</reference>
<keyword evidence="3" id="KW-1185">Reference proteome</keyword>
<dbReference type="InterPro" id="IPR053148">
    <property type="entry name" value="PD-DEXK-like_domain"/>
</dbReference>
<dbReference type="EMBL" id="JADEXS010000496">
    <property type="protein sequence ID" value="MBE9025873.1"/>
    <property type="molecule type" value="Genomic_DNA"/>
</dbReference>
<protein>
    <recommendedName>
        <fullName evidence="1">YhcG N-terminal domain-containing protein</fullName>
    </recommendedName>
</protein>
<dbReference type="AlphaFoldDB" id="A0A8J7AFB5"/>
<evidence type="ECO:0000259" key="1">
    <source>
        <dbReference type="Pfam" id="PF17761"/>
    </source>
</evidence>